<accession>A0ABX9ASA0</accession>
<evidence type="ECO:0000256" key="4">
    <source>
        <dbReference type="ARBA" id="ARBA00022827"/>
    </source>
</evidence>
<evidence type="ECO:0000256" key="3">
    <source>
        <dbReference type="ARBA" id="ARBA00022729"/>
    </source>
</evidence>
<dbReference type="InterPro" id="IPR003680">
    <property type="entry name" value="Flavodoxin_fold"/>
</dbReference>
<comment type="cofactor">
    <cofactor evidence="1">
        <name>FAD</name>
        <dbReference type="ChEBI" id="CHEBI:57692"/>
    </cofactor>
</comment>
<keyword evidence="2" id="KW-0285">Flavoprotein</keyword>
<dbReference type="EMBL" id="CP081864">
    <property type="protein sequence ID" value="QZN98068.1"/>
    <property type="molecule type" value="Genomic_DNA"/>
</dbReference>
<evidence type="ECO:0000313" key="7">
    <source>
        <dbReference type="EMBL" id="QZN98068.1"/>
    </source>
</evidence>
<feature type="domain" description="Flavodoxin-like fold" evidence="6">
    <location>
        <begin position="59"/>
        <end position="246"/>
    </location>
</feature>
<evidence type="ECO:0000256" key="1">
    <source>
        <dbReference type="ARBA" id="ARBA00001974"/>
    </source>
</evidence>
<protein>
    <submittedName>
        <fullName evidence="7">NAD(P)H-dependent oxidoreductase</fullName>
    </submittedName>
</protein>
<gene>
    <name evidence="7" type="ORF">K6K13_13550</name>
</gene>
<organism evidence="7 8">
    <name type="scientific">Symbiopectobacterium purcellii</name>
    <dbReference type="NCBI Taxonomy" id="2871826"/>
    <lineage>
        <taxon>Bacteria</taxon>
        <taxon>Pseudomonadati</taxon>
        <taxon>Pseudomonadota</taxon>
        <taxon>Gammaproteobacteria</taxon>
        <taxon>Enterobacterales</taxon>
        <taxon>Enterobacteriaceae</taxon>
    </lineage>
</organism>
<dbReference type="PANTHER" id="PTHR46305:SF3">
    <property type="entry name" value="NADPH:QUINONE OXIDOREDUCTASE MDAB"/>
    <property type="match status" value="1"/>
</dbReference>
<dbReference type="Gene3D" id="3.40.50.360">
    <property type="match status" value="1"/>
</dbReference>
<reference evidence="7 8" key="1">
    <citation type="submission" date="2021-08" db="EMBL/GenBank/DDBJ databases">
        <title>Culture and genomic analysis of Symbiopectobacterium purcellii sp. nov. gen. nov., isolated from the leafhopper Empoasca decipiens.</title>
        <authorList>
            <person name="Nadal-Jimenez P."/>
            <person name="Siozios S."/>
            <person name="Halliday N."/>
            <person name="Camara M."/>
            <person name="Hurst G.D.D."/>
        </authorList>
    </citation>
    <scope>NUCLEOTIDE SEQUENCE [LARGE SCALE GENOMIC DNA]</scope>
    <source>
        <strain evidence="7 8">SyEd1</strain>
    </source>
</reference>
<dbReference type="Pfam" id="PF02525">
    <property type="entry name" value="Flavodoxin_2"/>
    <property type="match status" value="1"/>
</dbReference>
<dbReference type="InterPro" id="IPR019546">
    <property type="entry name" value="TAT_signal_bac_arc"/>
</dbReference>
<evidence type="ECO:0000259" key="6">
    <source>
        <dbReference type="Pfam" id="PF02525"/>
    </source>
</evidence>
<dbReference type="PANTHER" id="PTHR46305">
    <property type="match status" value="1"/>
</dbReference>
<evidence type="ECO:0000256" key="2">
    <source>
        <dbReference type="ARBA" id="ARBA00022630"/>
    </source>
</evidence>
<keyword evidence="3" id="KW-0732">Signal</keyword>
<dbReference type="SUPFAM" id="SSF52218">
    <property type="entry name" value="Flavoproteins"/>
    <property type="match status" value="1"/>
</dbReference>
<proteinExistence type="inferred from homology"/>
<evidence type="ECO:0000313" key="8">
    <source>
        <dbReference type="Proteomes" id="UP000825886"/>
    </source>
</evidence>
<dbReference type="InterPro" id="IPR052397">
    <property type="entry name" value="NADPH-QR_MdaB"/>
</dbReference>
<name>A0ABX9ASA0_9ENTR</name>
<dbReference type="Proteomes" id="UP000825886">
    <property type="component" value="Chromosome"/>
</dbReference>
<dbReference type="Pfam" id="PF10518">
    <property type="entry name" value="TAT_signal"/>
    <property type="match status" value="1"/>
</dbReference>
<keyword evidence="4" id="KW-0274">FAD</keyword>
<sequence length="252" mass="28216">MDKNLRFACGKSVGKPSNSEDFVARERRNFIKAGLAATAAVVLPGFATSAIGAVQPRVKNVLIINAHQTYSGLSEGALNREYVALIKDEMDKKGYHIQQTYIEKGYNINEEVQKHLWADIIITQSPVFWFGTPWIYKKYVDEVFTAGMRQQSFLIDDGRIPNDPSKQYGSGGKLHGKKFLLSLTMNTPKEAFDDPAQRLYAGRSLEDLFSSTTSVYKFCGFAILPVFGSFDVIKAPQIAEDKARLIRYLAEL</sequence>
<dbReference type="InterPro" id="IPR029039">
    <property type="entry name" value="Flavoprotein-like_sf"/>
</dbReference>
<evidence type="ECO:0000256" key="5">
    <source>
        <dbReference type="ARBA" id="ARBA00037981"/>
    </source>
</evidence>
<keyword evidence="8" id="KW-1185">Reference proteome</keyword>
<comment type="similarity">
    <text evidence="5">Belongs to the oxidoreductase MdaB family.</text>
</comment>